<dbReference type="Proteomes" id="UP000182658">
    <property type="component" value="Unassembled WGS sequence"/>
</dbReference>
<name>A0A1J7J335_9PEZI</name>
<feature type="region of interest" description="Disordered" evidence="1">
    <location>
        <begin position="285"/>
        <end position="345"/>
    </location>
</feature>
<protein>
    <submittedName>
        <fullName evidence="2">Uncharacterized protein</fullName>
    </submittedName>
</protein>
<evidence type="ECO:0000313" key="2">
    <source>
        <dbReference type="EMBL" id="OIW33869.1"/>
    </source>
</evidence>
<organism evidence="2 3">
    <name type="scientific">Coniochaeta ligniaria NRRL 30616</name>
    <dbReference type="NCBI Taxonomy" id="1408157"/>
    <lineage>
        <taxon>Eukaryota</taxon>
        <taxon>Fungi</taxon>
        <taxon>Dikarya</taxon>
        <taxon>Ascomycota</taxon>
        <taxon>Pezizomycotina</taxon>
        <taxon>Sordariomycetes</taxon>
        <taxon>Sordariomycetidae</taxon>
        <taxon>Coniochaetales</taxon>
        <taxon>Coniochaetaceae</taxon>
        <taxon>Coniochaeta</taxon>
    </lineage>
</organism>
<evidence type="ECO:0000313" key="3">
    <source>
        <dbReference type="Proteomes" id="UP000182658"/>
    </source>
</evidence>
<keyword evidence="3" id="KW-1185">Reference proteome</keyword>
<dbReference type="OrthoDB" id="4586300at2759"/>
<proteinExistence type="predicted"/>
<accession>A0A1J7J335</accession>
<gene>
    <name evidence="2" type="ORF">CONLIGDRAFT_569261</name>
</gene>
<dbReference type="EMBL" id="KV875094">
    <property type="protein sequence ID" value="OIW33869.1"/>
    <property type="molecule type" value="Genomic_DNA"/>
</dbReference>
<sequence>MAHAYPGDENEAVRSIIRSERFDTFATRSQYSPVRLAERMPRQPRPRDIHSDMDPEMFTYIDAFEDLLAEASGVPTMDLRSRYNMNKMLRKTWPFGEPPYSWARRLESQGLIKAFLPDYRYLQPKQPVAEQQVERAEDSQAPVRDIWQGHCADARTDAEQRPAEDGFFGEIEKVVKALNQVLDDTTSTFYGPGKRQEEQSREPRTENDLYDAVQSAFNEGQRSLAAFFKSLADGIEPRPRPGVKSEADVLGGECFEDEDGMKTVKSTREYVDEYGNKHISTEIKRTSKDGNMVSTETHYSVRPASDAERSSIETPSRHQDESTNEEWEVKDEKHDGDKHSGWFWK</sequence>
<dbReference type="InParanoid" id="A0A1J7J335"/>
<feature type="compositionally biased region" description="Basic and acidic residues" evidence="1">
    <location>
        <begin position="305"/>
        <end position="321"/>
    </location>
</feature>
<dbReference type="AlphaFoldDB" id="A0A1J7J335"/>
<evidence type="ECO:0000256" key="1">
    <source>
        <dbReference type="SAM" id="MobiDB-lite"/>
    </source>
</evidence>
<feature type="compositionally biased region" description="Basic and acidic residues" evidence="1">
    <location>
        <begin position="330"/>
        <end position="345"/>
    </location>
</feature>
<reference evidence="2 3" key="1">
    <citation type="submission" date="2016-10" db="EMBL/GenBank/DDBJ databases">
        <title>Draft genome sequence of Coniochaeta ligniaria NRRL30616, a lignocellulolytic fungus for bioabatement of inhibitors in plant biomass hydrolysates.</title>
        <authorList>
            <consortium name="DOE Joint Genome Institute"/>
            <person name="Jimenez D.J."/>
            <person name="Hector R.E."/>
            <person name="Riley R."/>
            <person name="Sun H."/>
            <person name="Grigoriev I.V."/>
            <person name="Van Elsas J.D."/>
            <person name="Nichols N.N."/>
        </authorList>
    </citation>
    <scope>NUCLEOTIDE SEQUENCE [LARGE SCALE GENOMIC DNA]</scope>
    <source>
        <strain evidence="2 3">NRRL 30616</strain>
    </source>
</reference>
<feature type="region of interest" description="Disordered" evidence="1">
    <location>
        <begin position="186"/>
        <end position="206"/>
    </location>
</feature>
<feature type="compositionally biased region" description="Basic and acidic residues" evidence="1">
    <location>
        <begin position="194"/>
        <end position="206"/>
    </location>
</feature>
<dbReference type="STRING" id="1408157.A0A1J7J335"/>